<feature type="transmembrane region" description="Helical" evidence="5">
    <location>
        <begin position="314"/>
        <end position="335"/>
    </location>
</feature>
<protein>
    <recommendedName>
        <fullName evidence="11">CUB domain-containing protein</fullName>
    </recommendedName>
</protein>
<dbReference type="Pfam" id="PF00431">
    <property type="entry name" value="CUB"/>
    <property type="match status" value="1"/>
</dbReference>
<dbReference type="Pfam" id="PF00059">
    <property type="entry name" value="Lectin_C"/>
    <property type="match status" value="1"/>
</dbReference>
<dbReference type="Gene3D" id="3.10.100.10">
    <property type="entry name" value="Mannose-Binding Protein A, subunit A"/>
    <property type="match status" value="1"/>
</dbReference>
<feature type="region of interest" description="Disordered" evidence="4">
    <location>
        <begin position="476"/>
        <end position="536"/>
    </location>
</feature>
<dbReference type="PROSITE" id="PS50041">
    <property type="entry name" value="C_TYPE_LECTIN_2"/>
    <property type="match status" value="1"/>
</dbReference>
<evidence type="ECO:0000259" key="8">
    <source>
        <dbReference type="PROSITE" id="PS50041"/>
    </source>
</evidence>
<evidence type="ECO:0000313" key="9">
    <source>
        <dbReference type="EMBL" id="GMT36059.1"/>
    </source>
</evidence>
<evidence type="ECO:0000256" key="3">
    <source>
        <dbReference type="PROSITE-ProRule" id="PRU00059"/>
    </source>
</evidence>
<gene>
    <name evidence="9" type="ORF">PFISCL1PPCAC_27356</name>
</gene>
<feature type="compositionally biased region" description="Basic and acidic residues" evidence="4">
    <location>
        <begin position="500"/>
        <end position="517"/>
    </location>
</feature>
<name>A0AAV5WZF6_9BILA</name>
<dbReference type="CDD" id="cd00037">
    <property type="entry name" value="CLECT"/>
    <property type="match status" value="1"/>
</dbReference>
<dbReference type="AlphaFoldDB" id="A0AAV5WZF6"/>
<keyword evidence="1" id="KW-0677">Repeat</keyword>
<keyword evidence="6" id="KW-0732">Signal</keyword>
<feature type="signal peptide" evidence="6">
    <location>
        <begin position="1"/>
        <end position="26"/>
    </location>
</feature>
<comment type="caution">
    <text evidence="9">The sequence shown here is derived from an EMBL/GenBank/DDBJ whole genome shotgun (WGS) entry which is preliminary data.</text>
</comment>
<keyword evidence="5" id="KW-0472">Membrane</keyword>
<feature type="domain" description="C-type lectin" evidence="8">
    <location>
        <begin position="171"/>
        <end position="286"/>
    </location>
</feature>
<dbReference type="PANTHER" id="PTHR24251">
    <property type="entry name" value="OVOCHYMASE-RELATED"/>
    <property type="match status" value="1"/>
</dbReference>
<feature type="domain" description="CUB" evidence="7">
    <location>
        <begin position="31"/>
        <end position="153"/>
    </location>
</feature>
<evidence type="ECO:0000256" key="1">
    <source>
        <dbReference type="ARBA" id="ARBA00022737"/>
    </source>
</evidence>
<dbReference type="InterPro" id="IPR000859">
    <property type="entry name" value="CUB_dom"/>
</dbReference>
<dbReference type="Gene3D" id="2.60.120.290">
    <property type="entry name" value="Spermadhesin, CUB domain"/>
    <property type="match status" value="1"/>
</dbReference>
<keyword evidence="5" id="KW-1133">Transmembrane helix</keyword>
<dbReference type="Proteomes" id="UP001432322">
    <property type="component" value="Unassembled WGS sequence"/>
</dbReference>
<dbReference type="SUPFAM" id="SSF49854">
    <property type="entry name" value="Spermadhesin, CUB domain"/>
    <property type="match status" value="1"/>
</dbReference>
<organism evidence="9 10">
    <name type="scientific">Pristionchus fissidentatus</name>
    <dbReference type="NCBI Taxonomy" id="1538716"/>
    <lineage>
        <taxon>Eukaryota</taxon>
        <taxon>Metazoa</taxon>
        <taxon>Ecdysozoa</taxon>
        <taxon>Nematoda</taxon>
        <taxon>Chromadorea</taxon>
        <taxon>Rhabditida</taxon>
        <taxon>Rhabditina</taxon>
        <taxon>Diplogasteromorpha</taxon>
        <taxon>Diplogasteroidea</taxon>
        <taxon>Neodiplogasteridae</taxon>
        <taxon>Pristionchus</taxon>
    </lineage>
</organism>
<dbReference type="SUPFAM" id="SSF56436">
    <property type="entry name" value="C-type lectin-like"/>
    <property type="match status" value="1"/>
</dbReference>
<dbReference type="SMART" id="SM00034">
    <property type="entry name" value="CLECT"/>
    <property type="match status" value="1"/>
</dbReference>
<dbReference type="PROSITE" id="PS01180">
    <property type="entry name" value="CUB"/>
    <property type="match status" value="1"/>
</dbReference>
<feature type="chain" id="PRO_5043775424" description="CUB domain-containing protein" evidence="6">
    <location>
        <begin position="27"/>
        <end position="588"/>
    </location>
</feature>
<dbReference type="InterPro" id="IPR016186">
    <property type="entry name" value="C-type_lectin-like/link_sf"/>
</dbReference>
<evidence type="ECO:0008006" key="11">
    <source>
        <dbReference type="Google" id="ProtNLM"/>
    </source>
</evidence>
<evidence type="ECO:0000259" key="7">
    <source>
        <dbReference type="PROSITE" id="PS01180"/>
    </source>
</evidence>
<dbReference type="InterPro" id="IPR001304">
    <property type="entry name" value="C-type_lectin-like"/>
</dbReference>
<keyword evidence="2" id="KW-1015">Disulfide bond</keyword>
<evidence type="ECO:0000256" key="5">
    <source>
        <dbReference type="SAM" id="Phobius"/>
    </source>
</evidence>
<proteinExistence type="predicted"/>
<dbReference type="InterPro" id="IPR035914">
    <property type="entry name" value="Sperma_CUB_dom_sf"/>
</dbReference>
<keyword evidence="5" id="KW-0812">Transmembrane</keyword>
<dbReference type="EMBL" id="BTSY01000007">
    <property type="protein sequence ID" value="GMT36059.1"/>
    <property type="molecule type" value="Genomic_DNA"/>
</dbReference>
<sequence length="588" mass="65948">MRGLRAIPSLSPFIAICVVLANYGSSLDLPCSPSAVYHQMKADESIEIKTPGFDNPGKYPPNMTCEYIFQGSNTSSKIQVDFKFAEFEEPIFSGCADYIAIKDGSSTTSKELVKTCGGNSLSTIVSSNDMIHISIVSDQVVERRGADIVIREFFEGNCGDDWDSKSAFPVCYKFHNENKTWLEAQRSCFHEYSNLMTTTNQEEYDFIIDTYGDNNSPNFPWFGIFDAATEGTYQSIVYKEVLWPHPQPYVANNSPVRDCVVLDFDIKEGMVHTAEDCLSKHPFICKKYKDGSTAPVIGPRQLFRRSQLAERVDLTIWILIIIGIILLVVLLCIFFKSCIKKKCCPSRVEPENRLMRGLEQDYRNPVPIAPPRNLQPSTNRARFVDDIEAGKETTIEGNQSQIRNHETHNNNVRPRDCQLTGSLLPATVNPLPPSSNPLPPLLDRTPPPTQTVHVLPVDAVVHRSEDPEEVPMVPVVTQAEERRPPSSPREQPLNVSLLEGRTDHQRGATIEERDERAGPSNGNGFHEGGGVYPTRTGQTIKESTFISTREESFLRSRKNEGLFEKPKTKVLDNVSAISLDEFWNATKK</sequence>
<comment type="caution">
    <text evidence="3">Lacks conserved residue(s) required for the propagation of feature annotation.</text>
</comment>
<dbReference type="SMART" id="SM00042">
    <property type="entry name" value="CUB"/>
    <property type="match status" value="1"/>
</dbReference>
<dbReference type="CDD" id="cd00041">
    <property type="entry name" value="CUB"/>
    <property type="match status" value="1"/>
</dbReference>
<evidence type="ECO:0000256" key="4">
    <source>
        <dbReference type="SAM" id="MobiDB-lite"/>
    </source>
</evidence>
<dbReference type="InterPro" id="IPR016187">
    <property type="entry name" value="CTDL_fold"/>
</dbReference>
<keyword evidence="10" id="KW-1185">Reference proteome</keyword>
<evidence type="ECO:0000256" key="2">
    <source>
        <dbReference type="ARBA" id="ARBA00023157"/>
    </source>
</evidence>
<accession>A0AAV5WZF6</accession>
<evidence type="ECO:0000313" key="10">
    <source>
        <dbReference type="Proteomes" id="UP001432322"/>
    </source>
</evidence>
<evidence type="ECO:0000256" key="6">
    <source>
        <dbReference type="SAM" id="SignalP"/>
    </source>
</evidence>
<reference evidence="9" key="1">
    <citation type="submission" date="2023-10" db="EMBL/GenBank/DDBJ databases">
        <title>Genome assembly of Pristionchus species.</title>
        <authorList>
            <person name="Yoshida K."/>
            <person name="Sommer R.J."/>
        </authorList>
    </citation>
    <scope>NUCLEOTIDE SEQUENCE</scope>
    <source>
        <strain evidence="9">RS5133</strain>
    </source>
</reference>